<dbReference type="RefSeq" id="WP_137031545.1">
    <property type="nucleotide sequence ID" value="NZ_SZNK01000001.1"/>
</dbReference>
<dbReference type="AlphaFoldDB" id="A0A4U2YCK3"/>
<protein>
    <submittedName>
        <fullName evidence="1">Uncharacterized protein</fullName>
    </submittedName>
</protein>
<name>A0A4U2YCK3_9BACL</name>
<sequence length="192" mass="22488">MIITCDAYCNMGYIYLQQPDKEMIDYQKEKDNKVSRYLDPSLLHIPLVVDFNRGKLLDDMRLSTKTYEKAVDDEIVEEYQNDLDEQGYMTGIELNLSKDKLVHLLENKAFVVYRTEWKGLPSHLVTLDMDHKVFDSSNVIYPLNEKQDAFVIIEVMGEYQIGLVKALLTRRNDLYPVEYLLAPQFILSEYTL</sequence>
<accession>A0A4U2YCK3</accession>
<keyword evidence="2" id="KW-1185">Reference proteome</keyword>
<organism evidence="1 2">
    <name type="scientific">Brevibacillus antibioticus</name>
    <dbReference type="NCBI Taxonomy" id="2570228"/>
    <lineage>
        <taxon>Bacteria</taxon>
        <taxon>Bacillati</taxon>
        <taxon>Bacillota</taxon>
        <taxon>Bacilli</taxon>
        <taxon>Bacillales</taxon>
        <taxon>Paenibacillaceae</taxon>
        <taxon>Brevibacillus</taxon>
    </lineage>
</organism>
<comment type="caution">
    <text evidence="1">The sequence shown here is derived from an EMBL/GenBank/DDBJ whole genome shotgun (WGS) entry which is preliminary data.</text>
</comment>
<dbReference type="Proteomes" id="UP000307841">
    <property type="component" value="Unassembled WGS sequence"/>
</dbReference>
<proteinExistence type="predicted"/>
<reference evidence="1 2" key="1">
    <citation type="submission" date="2019-04" db="EMBL/GenBank/DDBJ databases">
        <title>Whole genome sequencing of Brevibacillus sp. TGS2-1.</title>
        <authorList>
            <person name="Choi A."/>
        </authorList>
    </citation>
    <scope>NUCLEOTIDE SEQUENCE [LARGE SCALE GENOMIC DNA]</scope>
    <source>
        <strain evidence="1 2">TGS2-1</strain>
    </source>
</reference>
<dbReference type="EMBL" id="SZNK01000001">
    <property type="protein sequence ID" value="TKI58085.1"/>
    <property type="molecule type" value="Genomic_DNA"/>
</dbReference>
<evidence type="ECO:0000313" key="1">
    <source>
        <dbReference type="EMBL" id="TKI58085.1"/>
    </source>
</evidence>
<dbReference type="OrthoDB" id="2111223at2"/>
<evidence type="ECO:0000313" key="2">
    <source>
        <dbReference type="Proteomes" id="UP000307841"/>
    </source>
</evidence>
<gene>
    <name evidence="1" type="ORF">E8L90_23180</name>
</gene>